<dbReference type="RefSeq" id="WP_167371217.1">
    <property type="nucleotide sequence ID" value="NZ_BJVY01000028.1"/>
</dbReference>
<dbReference type="Proteomes" id="UP000321224">
    <property type="component" value="Unassembled WGS sequence"/>
</dbReference>
<gene>
    <name evidence="1" type="ORF">MVI01_45640</name>
</gene>
<proteinExistence type="predicted"/>
<reference evidence="1 2" key="1">
    <citation type="submission" date="2019-07" db="EMBL/GenBank/DDBJ databases">
        <title>Whole genome shotgun sequence of Myxococcus virescens NBRC 100334.</title>
        <authorList>
            <person name="Hosoyama A."/>
            <person name="Uohara A."/>
            <person name="Ohji S."/>
            <person name="Ichikawa N."/>
        </authorList>
    </citation>
    <scope>NUCLEOTIDE SEQUENCE [LARGE SCALE GENOMIC DNA]</scope>
    <source>
        <strain evidence="1 2">NBRC 100334</strain>
    </source>
</reference>
<protein>
    <submittedName>
        <fullName evidence="1">Uncharacterized protein</fullName>
    </submittedName>
</protein>
<accession>A0A511HGT3</accession>
<dbReference type="AlphaFoldDB" id="A0A511HGT3"/>
<name>A0A511HGT3_9BACT</name>
<evidence type="ECO:0000313" key="1">
    <source>
        <dbReference type="EMBL" id="GEL72780.1"/>
    </source>
</evidence>
<sequence length="62" mass="6491">MPQVREASLLRRALRLFNEAGEVAGLLEGPDALVGVLVQIHLDCVGELPLTVTPADASGVLV</sequence>
<evidence type="ECO:0000313" key="2">
    <source>
        <dbReference type="Proteomes" id="UP000321224"/>
    </source>
</evidence>
<dbReference type="EMBL" id="BJVY01000028">
    <property type="protein sequence ID" value="GEL72780.1"/>
    <property type="molecule type" value="Genomic_DNA"/>
</dbReference>
<comment type="caution">
    <text evidence="1">The sequence shown here is derived from an EMBL/GenBank/DDBJ whole genome shotgun (WGS) entry which is preliminary data.</text>
</comment>
<organism evidence="1 2">
    <name type="scientific">Myxococcus virescens</name>
    <dbReference type="NCBI Taxonomy" id="83456"/>
    <lineage>
        <taxon>Bacteria</taxon>
        <taxon>Pseudomonadati</taxon>
        <taxon>Myxococcota</taxon>
        <taxon>Myxococcia</taxon>
        <taxon>Myxococcales</taxon>
        <taxon>Cystobacterineae</taxon>
        <taxon>Myxococcaceae</taxon>
        <taxon>Myxococcus</taxon>
    </lineage>
</organism>